<dbReference type="GeneID" id="111249154"/>
<dbReference type="CDD" id="cd00112">
    <property type="entry name" value="LDLa"/>
    <property type="match status" value="1"/>
</dbReference>
<name>A0A7M7JX22_VARDE</name>
<keyword evidence="3" id="KW-1133">Transmembrane helix</keyword>
<evidence type="ECO:0000256" key="1">
    <source>
        <dbReference type="ARBA" id="ARBA00023157"/>
    </source>
</evidence>
<evidence type="ECO:0008006" key="7">
    <source>
        <dbReference type="Google" id="ProtNLM"/>
    </source>
</evidence>
<dbReference type="SUPFAM" id="SSF49854">
    <property type="entry name" value="Spermadhesin, CUB domain"/>
    <property type="match status" value="1"/>
</dbReference>
<dbReference type="EnsemblMetazoa" id="XM_022802643">
    <property type="protein sequence ID" value="XP_022658378"/>
    <property type="gene ID" value="LOC111249154"/>
</dbReference>
<dbReference type="InterPro" id="IPR002172">
    <property type="entry name" value="LDrepeatLR_classA_rpt"/>
</dbReference>
<keyword evidence="3" id="KW-0472">Membrane</keyword>
<dbReference type="EnsemblMetazoa" id="XM_022802645">
    <property type="protein sequence ID" value="XP_022658380"/>
    <property type="gene ID" value="LOC111249154"/>
</dbReference>
<evidence type="ECO:0000313" key="5">
    <source>
        <dbReference type="EnsemblMetazoa" id="XP_022658380"/>
    </source>
</evidence>
<dbReference type="Gene3D" id="4.10.400.10">
    <property type="entry name" value="Low-density Lipoprotein Receptor"/>
    <property type="match status" value="1"/>
</dbReference>
<evidence type="ECO:0000313" key="6">
    <source>
        <dbReference type="Proteomes" id="UP000594260"/>
    </source>
</evidence>
<evidence type="ECO:0000256" key="3">
    <source>
        <dbReference type="SAM" id="Phobius"/>
    </source>
</evidence>
<keyword evidence="1 2" id="KW-1015">Disulfide bond</keyword>
<dbReference type="SMART" id="SM00192">
    <property type="entry name" value="LDLa"/>
    <property type="match status" value="1"/>
</dbReference>
<sequence length="907" mass="99086">MANLMWRLLLTIALVARLIVAVNDENELYKKSNDMSKYAICTTEENQEIYLPTSNASAYINCQTNSKWQRLNVTVTSQTASKLSIKFNSLLDFASNDTFVVWAQVQNVFKKVHAENIMSRRIDTWMPIGTSSLRIEISNSKRGDVYLEVKQACGNNEILKPGLSSPLVLPSSGELGSLLPVPCIFKVSDPAVYEFRNLTLAQKSSVTFIEAEPKGPFRTKPDHVIIGSTNTIVKFELDVTDPNQDIDLFIILLAGTVCGPKNAITVGNSSVDFPTLLDAKAGPGLGMCVWLLCATGDKKIELSLNKFQREYPTDTLSVLDSGNLAGKLLLQVTTTTAVPSVVVSSGSYLMVILTSMNFQQNSNGVSISASLISSGGHLSGEGNLTFGSKSDYFLSSLSNQSIAVSLAPVQNLSDEKTIEIYTDFTSTTPLVKFDKDHPPFDISSPGSELHVKGTGFTTPERVTFKTIARDSGCVRTSIAAQQANMHLNGDCTATGIWIIRPDVPDSKNTALFVKIWPNNVQFANITHLTDTGGQVSVSQSSDPFMFAYNVLHGAKLIFQANSNFKMSYITANSKAPIEVVASQGSNFTLMSPFFPDVYPMGAMFTYDVRLGDNPADQYLVSFEAMDLSEGDTLVFGSSKDKVQYSGRKLPADQLLSKEKFTNILFESAGTNQRFNPKGSYGFRVNIAPTAPDSQTITDVTAAGKFYTLDKCKDQRCIYIISLPLDNSATKGIAINLTVTVPTQKKLIAGELLVWDGESTLRSPLIAPVANLSQGGYFLSSHRQVIIKYQGSELLNISFTKISCEFETPVDGSNDNGTYTMCKTERNCMLPGWRCNGKADCSDGSDEFYCKGPQPIPHQIGSNGWKAAFGAGLPLAVLFTVLLTKGVPVVLQRFRDRRYQQFHDLGDH</sequence>
<feature type="signal peptide" evidence="4">
    <location>
        <begin position="1"/>
        <end position="21"/>
    </location>
</feature>
<dbReference type="SUPFAM" id="SSF57424">
    <property type="entry name" value="LDL receptor-like module"/>
    <property type="match status" value="1"/>
</dbReference>
<keyword evidence="4" id="KW-0732">Signal</keyword>
<proteinExistence type="predicted"/>
<feature type="disulfide bond" evidence="2">
    <location>
        <begin position="834"/>
        <end position="849"/>
    </location>
</feature>
<dbReference type="Proteomes" id="UP000594260">
    <property type="component" value="Unplaced"/>
</dbReference>
<dbReference type="RefSeq" id="XP_022658379.1">
    <property type="nucleotide sequence ID" value="XM_022802644.1"/>
</dbReference>
<evidence type="ECO:0000256" key="2">
    <source>
        <dbReference type="PROSITE-ProRule" id="PRU00124"/>
    </source>
</evidence>
<dbReference type="EnsemblMetazoa" id="XM_022802644">
    <property type="protein sequence ID" value="XP_022658379"/>
    <property type="gene ID" value="LOC111249154"/>
</dbReference>
<dbReference type="InterPro" id="IPR035914">
    <property type="entry name" value="Sperma_CUB_dom_sf"/>
</dbReference>
<dbReference type="KEGG" id="vde:111249154"/>
<feature type="transmembrane region" description="Helical" evidence="3">
    <location>
        <begin position="866"/>
        <end position="890"/>
    </location>
</feature>
<dbReference type="PROSITE" id="PS50068">
    <property type="entry name" value="LDLRA_2"/>
    <property type="match status" value="1"/>
</dbReference>
<organism evidence="5 6">
    <name type="scientific">Varroa destructor</name>
    <name type="common">Honeybee mite</name>
    <dbReference type="NCBI Taxonomy" id="109461"/>
    <lineage>
        <taxon>Eukaryota</taxon>
        <taxon>Metazoa</taxon>
        <taxon>Ecdysozoa</taxon>
        <taxon>Arthropoda</taxon>
        <taxon>Chelicerata</taxon>
        <taxon>Arachnida</taxon>
        <taxon>Acari</taxon>
        <taxon>Parasitiformes</taxon>
        <taxon>Mesostigmata</taxon>
        <taxon>Gamasina</taxon>
        <taxon>Dermanyssoidea</taxon>
        <taxon>Varroidae</taxon>
        <taxon>Varroa</taxon>
    </lineage>
</organism>
<dbReference type="Gene3D" id="2.60.120.290">
    <property type="entry name" value="Spermadhesin, CUB domain"/>
    <property type="match status" value="1"/>
</dbReference>
<reference evidence="5" key="1">
    <citation type="submission" date="2021-01" db="UniProtKB">
        <authorList>
            <consortium name="EnsemblMetazoa"/>
        </authorList>
    </citation>
    <scope>IDENTIFICATION</scope>
</reference>
<dbReference type="RefSeq" id="XP_022658380.1">
    <property type="nucleotide sequence ID" value="XM_022802645.1"/>
</dbReference>
<dbReference type="OrthoDB" id="5985572at2759"/>
<evidence type="ECO:0000256" key="4">
    <source>
        <dbReference type="SAM" id="SignalP"/>
    </source>
</evidence>
<keyword evidence="3" id="KW-0812">Transmembrane</keyword>
<dbReference type="InParanoid" id="A0A7M7JX22"/>
<accession>A0A7M7JX22</accession>
<dbReference type="InterPro" id="IPR036055">
    <property type="entry name" value="LDL_receptor-like_sf"/>
</dbReference>
<feature type="chain" id="PRO_5036207259" description="CUB domain-containing protein" evidence="4">
    <location>
        <begin position="22"/>
        <end position="907"/>
    </location>
</feature>
<keyword evidence="6" id="KW-1185">Reference proteome</keyword>
<dbReference type="RefSeq" id="XP_022658378.1">
    <property type="nucleotide sequence ID" value="XM_022802643.1"/>
</dbReference>
<comment type="caution">
    <text evidence="2">Lacks conserved residue(s) required for the propagation of feature annotation.</text>
</comment>
<protein>
    <recommendedName>
        <fullName evidence="7">CUB domain-containing protein</fullName>
    </recommendedName>
</protein>
<dbReference type="Pfam" id="PF00057">
    <property type="entry name" value="Ldl_recept_a"/>
    <property type="match status" value="1"/>
</dbReference>
<dbReference type="AlphaFoldDB" id="A0A7M7JX22"/>
<dbReference type="OMA" id="FCTWAIN"/>